<gene>
    <name evidence="4" type="ORF">ACFQHK_16675</name>
</gene>
<evidence type="ECO:0000256" key="2">
    <source>
        <dbReference type="ARBA" id="ARBA00022723"/>
    </source>
</evidence>
<dbReference type="Proteomes" id="UP001596406">
    <property type="component" value="Unassembled WGS sequence"/>
</dbReference>
<evidence type="ECO:0000313" key="5">
    <source>
        <dbReference type="Proteomes" id="UP001596406"/>
    </source>
</evidence>
<dbReference type="InterPro" id="IPR036663">
    <property type="entry name" value="Fumarylacetoacetase_C_sf"/>
</dbReference>
<dbReference type="AlphaFoldDB" id="A0ABD5UCN2"/>
<organism evidence="4 5">
    <name type="scientific">Halomarina ordinaria</name>
    <dbReference type="NCBI Taxonomy" id="3033939"/>
    <lineage>
        <taxon>Archaea</taxon>
        <taxon>Methanobacteriati</taxon>
        <taxon>Methanobacteriota</taxon>
        <taxon>Stenosarchaea group</taxon>
        <taxon>Halobacteria</taxon>
        <taxon>Halobacteriales</taxon>
        <taxon>Natronomonadaceae</taxon>
        <taxon>Halomarina</taxon>
    </lineage>
</organism>
<protein>
    <submittedName>
        <fullName evidence="4">Fumarylacetoacetate hydrolase family protein</fullName>
    </submittedName>
</protein>
<dbReference type="Gene3D" id="3.90.850.10">
    <property type="entry name" value="Fumarylacetoacetase-like, C-terminal domain"/>
    <property type="match status" value="1"/>
</dbReference>
<dbReference type="GO" id="GO:0016787">
    <property type="term" value="F:hydrolase activity"/>
    <property type="evidence" value="ECO:0007669"/>
    <property type="project" value="UniProtKB-KW"/>
</dbReference>
<accession>A0ABD5UCN2</accession>
<sequence length="296" mass="31808">MKLGQFQTDVVAAPWAGVVVDDGVVCLGEAGAAAGIDLPVALRELLAEWNWREKAELAVDYAAETGVGRYNEADVTTVAPITSPEKVVCVGLNYSDHADEGAFEVPDSPVLFAKFPQSLVGPDEPIEWDPALTEAVDYEGELVAVIGERARNVAVEDALDYVAGYTVGNDVSARDLQMADEQWVRGKSLDTFGPLGPYLLTPDEVEDPHALDIWTEVNGERLQESNTEHLIFGIDEVVAFCSRAFTLSPGDVIYTGTPDGVGYFRDPQVLLEDGDTVTVGIEGLGELTNSCRETGD</sequence>
<dbReference type="GO" id="GO:0019752">
    <property type="term" value="P:carboxylic acid metabolic process"/>
    <property type="evidence" value="ECO:0007669"/>
    <property type="project" value="UniProtKB-ARBA"/>
</dbReference>
<feature type="domain" description="Fumarylacetoacetase-like C-terminal" evidence="3">
    <location>
        <begin position="86"/>
        <end position="290"/>
    </location>
</feature>
<keyword evidence="5" id="KW-1185">Reference proteome</keyword>
<dbReference type="Pfam" id="PF01557">
    <property type="entry name" value="FAA_hydrolase"/>
    <property type="match status" value="1"/>
</dbReference>
<keyword evidence="4" id="KW-0378">Hydrolase</keyword>
<evidence type="ECO:0000313" key="4">
    <source>
        <dbReference type="EMBL" id="MFC6838118.1"/>
    </source>
</evidence>
<keyword evidence="2" id="KW-0479">Metal-binding</keyword>
<dbReference type="SUPFAM" id="SSF56529">
    <property type="entry name" value="FAH"/>
    <property type="match status" value="1"/>
</dbReference>
<dbReference type="GO" id="GO:0016853">
    <property type="term" value="F:isomerase activity"/>
    <property type="evidence" value="ECO:0007669"/>
    <property type="project" value="UniProtKB-ARBA"/>
</dbReference>
<dbReference type="FunFam" id="3.90.850.10:FF:000002">
    <property type="entry name" value="2-hydroxyhepta-2,4-diene-1,7-dioate isomerase"/>
    <property type="match status" value="1"/>
</dbReference>
<evidence type="ECO:0000256" key="1">
    <source>
        <dbReference type="ARBA" id="ARBA00010211"/>
    </source>
</evidence>
<dbReference type="GO" id="GO:0046872">
    <property type="term" value="F:metal ion binding"/>
    <property type="evidence" value="ECO:0007669"/>
    <property type="project" value="UniProtKB-KW"/>
</dbReference>
<dbReference type="PANTHER" id="PTHR42796">
    <property type="entry name" value="FUMARYLACETOACETATE HYDROLASE DOMAIN-CONTAINING PROTEIN 2A-RELATED"/>
    <property type="match status" value="1"/>
</dbReference>
<dbReference type="InterPro" id="IPR051121">
    <property type="entry name" value="FAH"/>
</dbReference>
<proteinExistence type="inferred from homology"/>
<name>A0ABD5UCN2_9EURY</name>
<dbReference type="InterPro" id="IPR011234">
    <property type="entry name" value="Fumarylacetoacetase-like_C"/>
</dbReference>
<evidence type="ECO:0000259" key="3">
    <source>
        <dbReference type="Pfam" id="PF01557"/>
    </source>
</evidence>
<dbReference type="EMBL" id="JBHSXM010000003">
    <property type="protein sequence ID" value="MFC6838118.1"/>
    <property type="molecule type" value="Genomic_DNA"/>
</dbReference>
<dbReference type="PANTHER" id="PTHR42796:SF4">
    <property type="entry name" value="FUMARYLACETOACETATE HYDROLASE DOMAIN-CONTAINING PROTEIN 2A"/>
    <property type="match status" value="1"/>
</dbReference>
<comment type="similarity">
    <text evidence="1">Belongs to the FAH family.</text>
</comment>
<comment type="caution">
    <text evidence="4">The sequence shown here is derived from an EMBL/GenBank/DDBJ whole genome shotgun (WGS) entry which is preliminary data.</text>
</comment>
<reference evidence="4 5" key="1">
    <citation type="journal article" date="2019" name="Int. J. Syst. Evol. Microbiol.">
        <title>The Global Catalogue of Microorganisms (GCM) 10K type strain sequencing project: providing services to taxonomists for standard genome sequencing and annotation.</title>
        <authorList>
            <consortium name="The Broad Institute Genomics Platform"/>
            <consortium name="The Broad Institute Genome Sequencing Center for Infectious Disease"/>
            <person name="Wu L."/>
            <person name="Ma J."/>
        </authorList>
    </citation>
    <scope>NUCLEOTIDE SEQUENCE [LARGE SCALE GENOMIC DNA]</scope>
    <source>
        <strain evidence="4 5">PSRA2</strain>
    </source>
</reference>
<dbReference type="RefSeq" id="WP_304449837.1">
    <property type="nucleotide sequence ID" value="NZ_JARRAH010000003.1"/>
</dbReference>